<dbReference type="SUPFAM" id="SSF51905">
    <property type="entry name" value="FAD/NAD(P)-binding domain"/>
    <property type="match status" value="1"/>
</dbReference>
<evidence type="ECO:0000256" key="4">
    <source>
        <dbReference type="ARBA" id="ARBA00023002"/>
    </source>
</evidence>
<keyword evidence="4" id="KW-0560">Oxidoreductase</keyword>
<dbReference type="InterPro" id="IPR036188">
    <property type="entry name" value="FAD/NAD-bd_sf"/>
</dbReference>
<evidence type="ECO:0000256" key="1">
    <source>
        <dbReference type="ARBA" id="ARBA00001974"/>
    </source>
</evidence>
<dbReference type="Pfam" id="PF01266">
    <property type="entry name" value="DAO"/>
    <property type="match status" value="1"/>
</dbReference>
<dbReference type="RefSeq" id="WP_115936630.1">
    <property type="nucleotide sequence ID" value="NZ_QRDW01000004.1"/>
</dbReference>
<dbReference type="PANTHER" id="PTHR10961:SF7">
    <property type="entry name" value="FAD DEPENDENT OXIDOREDUCTASE DOMAIN-CONTAINING PROTEIN"/>
    <property type="match status" value="1"/>
</dbReference>
<organism evidence="6 7">
    <name type="scientific">Aestuariispira insulae</name>
    <dbReference type="NCBI Taxonomy" id="1461337"/>
    <lineage>
        <taxon>Bacteria</taxon>
        <taxon>Pseudomonadati</taxon>
        <taxon>Pseudomonadota</taxon>
        <taxon>Alphaproteobacteria</taxon>
        <taxon>Rhodospirillales</taxon>
        <taxon>Kiloniellaceae</taxon>
        <taxon>Aestuariispira</taxon>
    </lineage>
</organism>
<dbReference type="AlphaFoldDB" id="A0A3D9HNF3"/>
<keyword evidence="7" id="KW-1185">Reference proteome</keyword>
<evidence type="ECO:0000313" key="6">
    <source>
        <dbReference type="EMBL" id="RED50831.1"/>
    </source>
</evidence>
<protein>
    <submittedName>
        <fullName evidence="6">Glycine/D-amino acid oxidase-like deaminating enzyme</fullName>
    </submittedName>
</protein>
<evidence type="ECO:0000256" key="2">
    <source>
        <dbReference type="ARBA" id="ARBA00022630"/>
    </source>
</evidence>
<dbReference type="GO" id="GO:0008115">
    <property type="term" value="F:sarcosine oxidase activity"/>
    <property type="evidence" value="ECO:0007669"/>
    <property type="project" value="TreeGrafter"/>
</dbReference>
<evidence type="ECO:0000313" key="7">
    <source>
        <dbReference type="Proteomes" id="UP000256845"/>
    </source>
</evidence>
<dbReference type="InterPro" id="IPR006076">
    <property type="entry name" value="FAD-dep_OxRdtase"/>
</dbReference>
<dbReference type="OrthoDB" id="9774675at2"/>
<keyword evidence="3" id="KW-0274">FAD</keyword>
<accession>A0A3D9HNF3</accession>
<sequence>MSNSYDAIIIGAGIIGANIAFEMAKRGKRTLNVDRNPASGYGSTANSCAIIRTYYSTFEGCAMAFEGTRYWEQWNDYLGIEDERGNAIYHECGCILLRTPENNHLKEILATADRLKIPYEVLDNAGLKQRLPVLDLQSFSPAKRPDDPEFGKSNGEMIEGAAWFPQGGYISDPQLATHNLQRAAEKHGAAFRFNASVAEIRQEDGRVAGITLDDGTRLDAPVVVNVAGPHSSVINRMAGVEAGMNIKTRALRHEVAHVPSPVGFDFEKDGTIFSDNDTCAYLRPEVGNHILVGSEDPDCDEREWVDPDDFNRALTDQTRTLALRAAQRVTGLPIADSVKGVVDLYDVTDDWIPIYDKSDLPGFYLAIGTSGNQFKNAPVAAVMMAELIEKCEAGHDHDADPVSVYLEQIGETVSMKFCSRLREVNRNSSFSVLG</sequence>
<dbReference type="InterPro" id="IPR045170">
    <property type="entry name" value="MTOX"/>
</dbReference>
<evidence type="ECO:0000259" key="5">
    <source>
        <dbReference type="Pfam" id="PF01266"/>
    </source>
</evidence>
<proteinExistence type="predicted"/>
<dbReference type="PANTHER" id="PTHR10961">
    <property type="entry name" value="PEROXISOMAL SARCOSINE OXIDASE"/>
    <property type="match status" value="1"/>
</dbReference>
<name>A0A3D9HNF3_9PROT</name>
<dbReference type="EMBL" id="QRDW01000004">
    <property type="protein sequence ID" value="RED50831.1"/>
    <property type="molecule type" value="Genomic_DNA"/>
</dbReference>
<dbReference type="Gene3D" id="3.50.50.60">
    <property type="entry name" value="FAD/NAD(P)-binding domain"/>
    <property type="match status" value="1"/>
</dbReference>
<dbReference type="GO" id="GO:0050660">
    <property type="term" value="F:flavin adenine dinucleotide binding"/>
    <property type="evidence" value="ECO:0007669"/>
    <property type="project" value="InterPro"/>
</dbReference>
<comment type="caution">
    <text evidence="6">The sequence shown here is derived from an EMBL/GenBank/DDBJ whole genome shotgun (WGS) entry which is preliminary data.</text>
</comment>
<comment type="cofactor">
    <cofactor evidence="1">
        <name>FAD</name>
        <dbReference type="ChEBI" id="CHEBI:57692"/>
    </cofactor>
</comment>
<evidence type="ECO:0000256" key="3">
    <source>
        <dbReference type="ARBA" id="ARBA00022827"/>
    </source>
</evidence>
<feature type="domain" description="FAD dependent oxidoreductase" evidence="5">
    <location>
        <begin position="6"/>
        <end position="387"/>
    </location>
</feature>
<gene>
    <name evidence="6" type="ORF">DFP90_104103</name>
</gene>
<keyword evidence="2" id="KW-0285">Flavoprotein</keyword>
<dbReference type="Proteomes" id="UP000256845">
    <property type="component" value="Unassembled WGS sequence"/>
</dbReference>
<reference evidence="6 7" key="1">
    <citation type="submission" date="2018-07" db="EMBL/GenBank/DDBJ databases">
        <title>Genomic Encyclopedia of Type Strains, Phase III (KMG-III): the genomes of soil and plant-associated and newly described type strains.</title>
        <authorList>
            <person name="Whitman W."/>
        </authorList>
    </citation>
    <scope>NUCLEOTIDE SEQUENCE [LARGE SCALE GENOMIC DNA]</scope>
    <source>
        <strain evidence="6 7">CECT 8488</strain>
    </source>
</reference>
<dbReference type="Gene3D" id="3.30.9.10">
    <property type="entry name" value="D-Amino Acid Oxidase, subunit A, domain 2"/>
    <property type="match status" value="1"/>
</dbReference>